<evidence type="ECO:0000313" key="1">
    <source>
        <dbReference type="EMBL" id="QSG09439.1"/>
    </source>
</evidence>
<dbReference type="Proteomes" id="UP000662973">
    <property type="component" value="Chromosome"/>
</dbReference>
<sequence>MIERTYEATLYAPLFYSSSEGRSIRTQPTLSATALMHALGYRYFGLEKRYAERGDEATSPDYSHLVEQPYFVTDMRPVSVETDERTFRSTDYRSERHFTTNDKDVAERINGKKAVPNILETSGAAWQTIRNYVGIAPGSTFEFTIWSDDPLPDRPFFRMGVKQTGEFRAQERSLSTIVLNKFLLSEVYGLPDDLLTEAMKRSASFNRGNDPRLQHFVSVDPSFVRDRIVPEVV</sequence>
<protein>
    <submittedName>
        <fullName evidence="1">CRISPR associated protein, RAMP family Cas5 group</fullName>
    </submittedName>
</protein>
<dbReference type="Pfam" id="PF26241">
    <property type="entry name" value="Cas_Csc1"/>
    <property type="match status" value="1"/>
</dbReference>
<keyword evidence="2" id="KW-1185">Reference proteome</keyword>
<dbReference type="InterPro" id="IPR017576">
    <property type="entry name" value="CRISPR-assoc_prot_Csc1"/>
</dbReference>
<dbReference type="AlphaFoldDB" id="A0A897NET0"/>
<reference evidence="1 2" key="1">
    <citation type="submission" date="2020-11" db="EMBL/GenBank/DDBJ databases">
        <title>Carbohydrate-dependent, anaerobic sulfur respiration: A novel catabolism in halophilic archaea.</title>
        <authorList>
            <person name="Sorokin D.Y."/>
            <person name="Messina E."/>
            <person name="Smedile F."/>
            <person name="La Cono V."/>
            <person name="Hallsworth J.E."/>
            <person name="Yakimov M.M."/>
        </authorList>
    </citation>
    <scope>NUCLEOTIDE SEQUENCE [LARGE SCALE GENOMIC DNA]</scope>
    <source>
        <strain evidence="1 2">HSR12-2</strain>
    </source>
</reference>
<organism evidence="1 2">
    <name type="scientific">Halapricum desulfuricans</name>
    <dbReference type="NCBI Taxonomy" id="2841257"/>
    <lineage>
        <taxon>Archaea</taxon>
        <taxon>Methanobacteriati</taxon>
        <taxon>Methanobacteriota</taxon>
        <taxon>Stenosarchaea group</taxon>
        <taxon>Halobacteria</taxon>
        <taxon>Halobacteriales</taxon>
        <taxon>Haloarculaceae</taxon>
        <taxon>Halapricum</taxon>
    </lineage>
</organism>
<evidence type="ECO:0000313" key="2">
    <source>
        <dbReference type="Proteomes" id="UP000662973"/>
    </source>
</evidence>
<dbReference type="GeneID" id="68852665"/>
<dbReference type="EMBL" id="CP064788">
    <property type="protein sequence ID" value="QSG09439.1"/>
    <property type="molecule type" value="Genomic_DNA"/>
</dbReference>
<dbReference type="KEGG" id="hds:HSR122_2055"/>
<gene>
    <name evidence="1" type="primary">csc1g5</name>
    <name evidence="1" type="ORF">HSR122_2055</name>
</gene>
<dbReference type="RefSeq" id="WP_229109534.1">
    <property type="nucleotide sequence ID" value="NZ_CP064788.1"/>
</dbReference>
<name>A0A897NET0_9EURY</name>
<accession>A0A897NET0</accession>
<proteinExistence type="predicted"/>